<evidence type="ECO:0000313" key="4">
    <source>
        <dbReference type="Proteomes" id="UP001046350"/>
    </source>
</evidence>
<dbReference type="EMBL" id="CP077076">
    <property type="protein sequence ID" value="QXH53208.1"/>
    <property type="molecule type" value="Genomic_DNA"/>
</dbReference>
<proteinExistence type="predicted"/>
<keyword evidence="4" id="KW-1185">Reference proteome</keyword>
<dbReference type="NCBIfam" id="TIGR01644">
    <property type="entry name" value="phage_P2_V"/>
    <property type="match status" value="1"/>
</dbReference>
<organism evidence="3 4">
    <name type="scientific">Pseudomonas fakonensis</name>
    <dbReference type="NCBI Taxonomy" id="2842355"/>
    <lineage>
        <taxon>Bacteria</taxon>
        <taxon>Pseudomonadati</taxon>
        <taxon>Pseudomonadota</taxon>
        <taxon>Gammaproteobacteria</taxon>
        <taxon>Pseudomonadales</taxon>
        <taxon>Pseudomonadaceae</taxon>
        <taxon>Pseudomonas</taxon>
    </lineage>
</organism>
<feature type="region of interest" description="Disordered" evidence="1">
    <location>
        <begin position="168"/>
        <end position="187"/>
    </location>
</feature>
<evidence type="ECO:0000256" key="1">
    <source>
        <dbReference type="SAM" id="MobiDB-lite"/>
    </source>
</evidence>
<dbReference type="InterPro" id="IPR014462">
    <property type="entry name" value="Phage_Mu_Gp45"/>
</dbReference>
<protein>
    <submittedName>
        <fullName evidence="3">Phage baseplate assembly protein V</fullName>
    </submittedName>
</protein>
<reference evidence="3" key="1">
    <citation type="journal article" date="2021" name="Microorganisms">
        <title>The Ever-Expanding Pseudomonas Genus: Description of 43 New Species and Partition of the Pseudomonas putida Group.</title>
        <authorList>
            <person name="Girard L."/>
            <person name="Lood C."/>
            <person name="Hofte M."/>
            <person name="Vandamme P."/>
            <person name="Rokni-Zadeh H."/>
            <person name="van Noort V."/>
            <person name="Lavigne R."/>
            <person name="De Mot R."/>
        </authorList>
    </citation>
    <scope>NUCLEOTIDE SEQUENCE</scope>
    <source>
        <strain evidence="3">COW40</strain>
    </source>
</reference>
<dbReference type="RefSeq" id="WP_217842617.1">
    <property type="nucleotide sequence ID" value="NZ_CP077076.1"/>
</dbReference>
<dbReference type="InterPro" id="IPR053861">
    <property type="entry name" value="Phage_Mu_Gp45_N"/>
</dbReference>
<accession>A0ABX8NCM9</accession>
<name>A0ABX8NCM9_9PSED</name>
<feature type="domain" description="Bacteriophage Mu Gp45 N-terminal" evidence="2">
    <location>
        <begin position="13"/>
        <end position="79"/>
    </location>
</feature>
<dbReference type="Proteomes" id="UP001046350">
    <property type="component" value="Chromosome"/>
</dbReference>
<gene>
    <name evidence="3" type="ORF">KSS94_08860</name>
</gene>
<dbReference type="InterPro" id="IPR013046">
    <property type="entry name" value="GpV/Gp45"/>
</dbReference>
<dbReference type="Pfam" id="PF06890">
    <property type="entry name" value="Phage_Mu_Gp45"/>
    <property type="match status" value="1"/>
</dbReference>
<evidence type="ECO:0000259" key="2">
    <source>
        <dbReference type="Pfam" id="PF06890"/>
    </source>
</evidence>
<sequence>MNAFRQIANLISRGVVSLVNPGSQMQGLQMRLHADEVKDNMEHIEPYGFTAHPHPGAEGIALFFAGDRSHGVVINVADRQFRVAGLKAGEVAIYTDEKDTLIFKRGNVVELTTKTFRVNAETAVEVNTPTFTVNASSSVQINTPETATTGRIVSTGDQIAAGVSQVNHPHQGVTKGLEQSGPPVVGA</sequence>
<dbReference type="PIRSF" id="PIRSF012337">
    <property type="entry name" value="gp45"/>
    <property type="match status" value="1"/>
</dbReference>
<evidence type="ECO:0000313" key="3">
    <source>
        <dbReference type="EMBL" id="QXH53208.1"/>
    </source>
</evidence>